<evidence type="ECO:0000313" key="1">
    <source>
        <dbReference type="EMBL" id="KAK4029886.1"/>
    </source>
</evidence>
<proteinExistence type="predicted"/>
<dbReference type="Proteomes" id="UP001234178">
    <property type="component" value="Unassembled WGS sequence"/>
</dbReference>
<organism evidence="1 2">
    <name type="scientific">Daphnia magna</name>
    <dbReference type="NCBI Taxonomy" id="35525"/>
    <lineage>
        <taxon>Eukaryota</taxon>
        <taxon>Metazoa</taxon>
        <taxon>Ecdysozoa</taxon>
        <taxon>Arthropoda</taxon>
        <taxon>Crustacea</taxon>
        <taxon>Branchiopoda</taxon>
        <taxon>Diplostraca</taxon>
        <taxon>Cladocera</taxon>
        <taxon>Anomopoda</taxon>
        <taxon>Daphniidae</taxon>
        <taxon>Daphnia</taxon>
    </lineage>
</organism>
<comment type="caution">
    <text evidence="1">The sequence shown here is derived from an EMBL/GenBank/DDBJ whole genome shotgun (WGS) entry which is preliminary data.</text>
</comment>
<accession>A0ABR0AXN0</accession>
<keyword evidence="2" id="KW-1185">Reference proteome</keyword>
<name>A0ABR0AXN0_9CRUS</name>
<evidence type="ECO:0000313" key="2">
    <source>
        <dbReference type="Proteomes" id="UP001234178"/>
    </source>
</evidence>
<sequence>MSPLFLHAAQLRGKRVAATPVRVRLELRAKLPASPISMLLSVTPIYVKKWNQLYDVLCSMTDIKIEIVLLMAVNDITWKIAHATVKKERCWICHVVYVFIGKSHRQVTAADLVSHVLQSFIYTPHASCTQRGHHEMLSGPVFYITY</sequence>
<gene>
    <name evidence="1" type="ORF">OUZ56_022844</name>
</gene>
<reference evidence="1 2" key="1">
    <citation type="journal article" date="2023" name="Nucleic Acids Res.">
        <title>The hologenome of Daphnia magna reveals possible DNA methylation and microbiome-mediated evolution of the host genome.</title>
        <authorList>
            <person name="Chaturvedi A."/>
            <person name="Li X."/>
            <person name="Dhandapani V."/>
            <person name="Marshall H."/>
            <person name="Kissane S."/>
            <person name="Cuenca-Cambronero M."/>
            <person name="Asole G."/>
            <person name="Calvet F."/>
            <person name="Ruiz-Romero M."/>
            <person name="Marangio P."/>
            <person name="Guigo R."/>
            <person name="Rago D."/>
            <person name="Mirbahai L."/>
            <person name="Eastwood N."/>
            <person name="Colbourne J.K."/>
            <person name="Zhou J."/>
            <person name="Mallon E."/>
            <person name="Orsini L."/>
        </authorList>
    </citation>
    <scope>NUCLEOTIDE SEQUENCE [LARGE SCALE GENOMIC DNA]</scope>
    <source>
        <strain evidence="1">LRV0_1</strain>
    </source>
</reference>
<dbReference type="EMBL" id="JAOYFB010000039">
    <property type="protein sequence ID" value="KAK4029886.1"/>
    <property type="molecule type" value="Genomic_DNA"/>
</dbReference>
<protein>
    <submittedName>
        <fullName evidence="1">Uncharacterized protein</fullName>
    </submittedName>
</protein>